<dbReference type="GO" id="GO:0008270">
    <property type="term" value="F:zinc ion binding"/>
    <property type="evidence" value="ECO:0007669"/>
    <property type="project" value="UniProtKB-UniRule"/>
</dbReference>
<sequence length="521" mass="59528">MTTNESAMEAPFVADEIDEMKDVEFNDMVPSDANDPQEMMKDLSKKDEVKEMVTTTDIADDEEKVDKVGRSSDDKIPSIGMAFRTYEEASNFYKQYALRVGFGVAVKKSSFSKSGVCRRLILGCSKGGRGRADACYLARQTAKTNCEAMIAVKLWGDGLLHVVDAKLEHNHPVKECSYIENGKRTESKDHEVFYNAEELAVQCICGFFQFHGILCRHSLSVFKLQQIFEIPSHYILNRWKKDFKRLHTLANYADDIVPDSLVDRHDYLSMRFLQLVEVGFLSEDRYQLALKLIRELEKFLLDEPGCRDRQSRLLSFETQPGHCVQDLLASRFVISDCNKSQSSLQTKRRGRPQKKLEESNIEALVRANKEQDFLRSSLIQNENPVLQAASTSLHQDAHIGSQGGIDLMEEVNQNDLSFGTHFGIHVNQDQIVGQVRMQPSNLFQVQYEQQALGTPTRMPWLYHQLYQDYDYCYKCRRIKFRKHLLAKGMDRREGIFLLSTSAVANNVANVLVAYPGMSSKH</sequence>
<evidence type="ECO:0000256" key="4">
    <source>
        <dbReference type="ARBA" id="ARBA00022833"/>
    </source>
</evidence>
<comment type="subcellular location">
    <subcellularLocation>
        <location evidence="6">Nucleus</location>
    </subcellularLocation>
</comment>
<keyword evidence="10" id="KW-1185">Reference proteome</keyword>
<dbReference type="GO" id="GO:0006355">
    <property type="term" value="P:regulation of DNA-templated transcription"/>
    <property type="evidence" value="ECO:0007669"/>
    <property type="project" value="UniProtKB-UniRule"/>
</dbReference>
<dbReference type="InterPro" id="IPR031052">
    <property type="entry name" value="FHY3/FAR1"/>
</dbReference>
<accession>A0ABD0VRT3</accession>
<dbReference type="EMBL" id="JANQDX010000002">
    <property type="protein sequence ID" value="KAL0927894.1"/>
    <property type="molecule type" value="Genomic_DNA"/>
</dbReference>
<gene>
    <name evidence="9" type="ORF">M5K25_002116</name>
</gene>
<organism evidence="9 10">
    <name type="scientific">Dendrobium thyrsiflorum</name>
    <name type="common">Pinecone-like raceme dendrobium</name>
    <name type="synonym">Orchid</name>
    <dbReference type="NCBI Taxonomy" id="117978"/>
    <lineage>
        <taxon>Eukaryota</taxon>
        <taxon>Viridiplantae</taxon>
        <taxon>Streptophyta</taxon>
        <taxon>Embryophyta</taxon>
        <taxon>Tracheophyta</taxon>
        <taxon>Spermatophyta</taxon>
        <taxon>Magnoliopsida</taxon>
        <taxon>Liliopsida</taxon>
        <taxon>Asparagales</taxon>
        <taxon>Orchidaceae</taxon>
        <taxon>Epidendroideae</taxon>
        <taxon>Malaxideae</taxon>
        <taxon>Dendrobiinae</taxon>
        <taxon>Dendrobium</taxon>
    </lineage>
</organism>
<keyword evidence="4 6" id="KW-0862">Zinc</keyword>
<reference evidence="9 10" key="1">
    <citation type="journal article" date="2024" name="Plant Biotechnol. J.">
        <title>Dendrobium thyrsiflorum genome and its molecular insights into genes involved in important horticultural traits.</title>
        <authorList>
            <person name="Chen B."/>
            <person name="Wang J.Y."/>
            <person name="Zheng P.J."/>
            <person name="Li K.L."/>
            <person name="Liang Y.M."/>
            <person name="Chen X.F."/>
            <person name="Zhang C."/>
            <person name="Zhao X."/>
            <person name="He X."/>
            <person name="Zhang G.Q."/>
            <person name="Liu Z.J."/>
            <person name="Xu Q."/>
        </authorList>
    </citation>
    <scope>NUCLEOTIDE SEQUENCE [LARGE SCALE GENOMIC DNA]</scope>
    <source>
        <strain evidence="9">GZMU011</strain>
    </source>
</reference>
<evidence type="ECO:0000256" key="5">
    <source>
        <dbReference type="PROSITE-ProRule" id="PRU00325"/>
    </source>
</evidence>
<evidence type="ECO:0000256" key="6">
    <source>
        <dbReference type="RuleBase" id="RU367018"/>
    </source>
</evidence>
<dbReference type="InterPro" id="IPR006564">
    <property type="entry name" value="Znf_PMZ"/>
</dbReference>
<feature type="region of interest" description="Disordered" evidence="7">
    <location>
        <begin position="27"/>
        <end position="47"/>
    </location>
</feature>
<protein>
    <recommendedName>
        <fullName evidence="6">Protein FAR1-RELATED SEQUENCE</fullName>
    </recommendedName>
</protein>
<evidence type="ECO:0000256" key="2">
    <source>
        <dbReference type="ARBA" id="ARBA00022723"/>
    </source>
</evidence>
<dbReference type="PANTHER" id="PTHR31669:SF297">
    <property type="entry name" value="PROTEIN FAR1-RELATED SEQUENCE"/>
    <property type="match status" value="1"/>
</dbReference>
<dbReference type="InterPro" id="IPR004330">
    <property type="entry name" value="FAR1_DNA_bnd_dom"/>
</dbReference>
<evidence type="ECO:0000256" key="1">
    <source>
        <dbReference type="ARBA" id="ARBA00005889"/>
    </source>
</evidence>
<evidence type="ECO:0000256" key="7">
    <source>
        <dbReference type="SAM" id="MobiDB-lite"/>
    </source>
</evidence>
<keyword evidence="6" id="KW-0539">Nucleus</keyword>
<feature type="compositionally biased region" description="Basic and acidic residues" evidence="7">
    <location>
        <begin position="38"/>
        <end position="47"/>
    </location>
</feature>
<dbReference type="Pfam" id="PF03101">
    <property type="entry name" value="FAR1"/>
    <property type="match status" value="1"/>
</dbReference>
<keyword evidence="2 6" id="KW-0479">Metal-binding</keyword>
<keyword evidence="3 5" id="KW-0863">Zinc-finger</keyword>
<dbReference type="Pfam" id="PF04434">
    <property type="entry name" value="SWIM"/>
    <property type="match status" value="1"/>
</dbReference>
<dbReference type="InterPro" id="IPR007527">
    <property type="entry name" value="Znf_SWIM"/>
</dbReference>
<dbReference type="AlphaFoldDB" id="A0ABD0VRT3"/>
<evidence type="ECO:0000313" key="10">
    <source>
        <dbReference type="Proteomes" id="UP001552299"/>
    </source>
</evidence>
<feature type="domain" description="SWIM-type" evidence="8">
    <location>
        <begin position="190"/>
        <end position="226"/>
    </location>
</feature>
<dbReference type="SMART" id="SM00575">
    <property type="entry name" value="ZnF_PMZ"/>
    <property type="match status" value="1"/>
</dbReference>
<comment type="function">
    <text evidence="6">Putative transcription activator involved in regulating light control of development.</text>
</comment>
<evidence type="ECO:0000259" key="8">
    <source>
        <dbReference type="PROSITE" id="PS50966"/>
    </source>
</evidence>
<comment type="caution">
    <text evidence="9">The sequence shown here is derived from an EMBL/GenBank/DDBJ whole genome shotgun (WGS) entry which is preliminary data.</text>
</comment>
<dbReference type="PROSITE" id="PS50966">
    <property type="entry name" value="ZF_SWIM"/>
    <property type="match status" value="1"/>
</dbReference>
<proteinExistence type="inferred from homology"/>
<dbReference type="Proteomes" id="UP001552299">
    <property type="component" value="Unassembled WGS sequence"/>
</dbReference>
<evidence type="ECO:0000313" key="9">
    <source>
        <dbReference type="EMBL" id="KAL0927894.1"/>
    </source>
</evidence>
<comment type="similarity">
    <text evidence="1 6">Belongs to the FHY3/FAR1 family.</text>
</comment>
<name>A0ABD0VRT3_DENTH</name>
<evidence type="ECO:0000256" key="3">
    <source>
        <dbReference type="ARBA" id="ARBA00022771"/>
    </source>
</evidence>
<dbReference type="GO" id="GO:0005634">
    <property type="term" value="C:nucleus"/>
    <property type="evidence" value="ECO:0007669"/>
    <property type="project" value="UniProtKB-SubCell"/>
</dbReference>
<dbReference type="PANTHER" id="PTHR31669">
    <property type="entry name" value="PROTEIN FAR1-RELATED SEQUENCE 10-RELATED"/>
    <property type="match status" value="1"/>
</dbReference>